<name>A0A2K4ZNZ0_9FIRM</name>
<dbReference type="EMBL" id="OFSM01000042">
    <property type="protein sequence ID" value="SOY32193.1"/>
    <property type="molecule type" value="Genomic_DNA"/>
</dbReference>
<accession>A0A2K4ZNZ0</accession>
<sequence>MLLTLNEELNRVVILTIDGLYTQIYDELYCTKEKYSEVLSEYNNPSKYKVVLI</sequence>
<gene>
    <name evidence="1" type="ORF">AMURIS_04951</name>
</gene>
<dbReference type="Proteomes" id="UP000236311">
    <property type="component" value="Unassembled WGS sequence"/>
</dbReference>
<organism evidence="1 2">
    <name type="scientific">Acetatifactor muris</name>
    <dbReference type="NCBI Taxonomy" id="879566"/>
    <lineage>
        <taxon>Bacteria</taxon>
        <taxon>Bacillati</taxon>
        <taxon>Bacillota</taxon>
        <taxon>Clostridia</taxon>
        <taxon>Lachnospirales</taxon>
        <taxon>Lachnospiraceae</taxon>
        <taxon>Acetatifactor</taxon>
    </lineage>
</organism>
<reference evidence="1 2" key="1">
    <citation type="submission" date="2018-01" db="EMBL/GenBank/DDBJ databases">
        <authorList>
            <person name="Gaut B.S."/>
            <person name="Morton B.R."/>
            <person name="Clegg M.T."/>
            <person name="Duvall M.R."/>
        </authorList>
    </citation>
    <scope>NUCLEOTIDE SEQUENCE [LARGE SCALE GENOMIC DNA]</scope>
    <source>
        <strain evidence="1">GP69</strain>
    </source>
</reference>
<protein>
    <submittedName>
        <fullName evidence="1">Uncharacterized protein</fullName>
    </submittedName>
</protein>
<evidence type="ECO:0000313" key="2">
    <source>
        <dbReference type="Proteomes" id="UP000236311"/>
    </source>
</evidence>
<proteinExistence type="predicted"/>
<dbReference type="AlphaFoldDB" id="A0A2K4ZNZ0"/>
<keyword evidence="2" id="KW-1185">Reference proteome</keyword>
<evidence type="ECO:0000313" key="1">
    <source>
        <dbReference type="EMBL" id="SOY32193.1"/>
    </source>
</evidence>